<evidence type="ECO:0000313" key="3">
    <source>
        <dbReference type="EMBL" id="KAB7071873.1"/>
    </source>
</evidence>
<feature type="region of interest" description="Disordered" evidence="1">
    <location>
        <begin position="70"/>
        <end position="89"/>
    </location>
</feature>
<evidence type="ECO:0000313" key="4">
    <source>
        <dbReference type="Proteomes" id="UP000432196"/>
    </source>
</evidence>
<protein>
    <submittedName>
        <fullName evidence="2">Uncharacterized protein</fullName>
    </submittedName>
</protein>
<dbReference type="RefSeq" id="WP_143248468.1">
    <property type="nucleotide sequence ID" value="NZ_CP043002.1"/>
</dbReference>
<proteinExistence type="predicted"/>
<dbReference type="Proteomes" id="UP000432196">
    <property type="component" value="Unassembled WGS sequence"/>
</dbReference>
<gene>
    <name evidence="3" type="ORF">GBI83_08515</name>
    <name evidence="2" type="ORF">GBI87_08615</name>
</gene>
<accession>A0A1V8RFB4</accession>
<reference evidence="4 5" key="1">
    <citation type="journal article" date="2019" name="Nat. Med.">
        <title>A library of human gut bacterial isolates paired with longitudinal multiomics data enables mechanistic microbiome research.</title>
        <authorList>
            <person name="Poyet M."/>
            <person name="Groussin M."/>
            <person name="Gibbons S.M."/>
            <person name="Avila-Pacheco J."/>
            <person name="Jiang X."/>
            <person name="Kearney S.M."/>
            <person name="Perrotta A.R."/>
            <person name="Berdy B."/>
            <person name="Zhao S."/>
            <person name="Lieberman T.D."/>
            <person name="Swanson P.K."/>
            <person name="Smith M."/>
            <person name="Roesemann S."/>
            <person name="Alexander J.E."/>
            <person name="Rich S.A."/>
            <person name="Livny J."/>
            <person name="Vlamakis H."/>
            <person name="Clish C."/>
            <person name="Bullock K."/>
            <person name="Deik A."/>
            <person name="Scott J."/>
            <person name="Pierce K.A."/>
            <person name="Xavier R.J."/>
            <person name="Alm E.J."/>
        </authorList>
    </citation>
    <scope>NUCLEOTIDE SEQUENCE [LARGE SCALE GENOMIC DNA]</scope>
    <source>
        <strain evidence="3 4">BIOML-A201</strain>
        <strain evidence="2 5">BIOML-A210</strain>
    </source>
</reference>
<evidence type="ECO:0000256" key="1">
    <source>
        <dbReference type="SAM" id="MobiDB-lite"/>
    </source>
</evidence>
<sequence length="89" mass="9369">MCVNVSYSSLPESLRSRLAAVFGMKPGEVARFEEHPLQVEYLDNGTALVHVTKVVLTDAAALQHLLSIDGPASPSGDVHASSHQAKGAS</sequence>
<organism evidence="2 5">
    <name type="scientific">Bifidobacterium longum</name>
    <dbReference type="NCBI Taxonomy" id="216816"/>
    <lineage>
        <taxon>Bacteria</taxon>
        <taxon>Bacillati</taxon>
        <taxon>Actinomycetota</taxon>
        <taxon>Actinomycetes</taxon>
        <taxon>Bifidobacteriales</taxon>
        <taxon>Bifidobacteriaceae</taxon>
        <taxon>Bifidobacterium</taxon>
    </lineage>
</organism>
<dbReference type="AlphaFoldDB" id="A0A1V8RFB4"/>
<evidence type="ECO:0000313" key="5">
    <source>
        <dbReference type="Proteomes" id="UP000467387"/>
    </source>
</evidence>
<name>A0A1V8RFB4_BIFLN</name>
<dbReference type="Proteomes" id="UP000467387">
    <property type="component" value="Unassembled WGS sequence"/>
</dbReference>
<comment type="caution">
    <text evidence="2">The sequence shown here is derived from an EMBL/GenBank/DDBJ whole genome shotgun (WGS) entry which is preliminary data.</text>
</comment>
<dbReference type="EMBL" id="WDWL01000011">
    <property type="protein sequence ID" value="KAB7071873.1"/>
    <property type="molecule type" value="Genomic_DNA"/>
</dbReference>
<dbReference type="EMBL" id="WDWU01000012">
    <property type="protein sequence ID" value="KAB7056514.1"/>
    <property type="molecule type" value="Genomic_DNA"/>
</dbReference>
<evidence type="ECO:0000313" key="2">
    <source>
        <dbReference type="EMBL" id="KAB7056514.1"/>
    </source>
</evidence>